<dbReference type="EMBL" id="QCYY01003015">
    <property type="protein sequence ID" value="ROT65926.1"/>
    <property type="molecule type" value="Genomic_DNA"/>
</dbReference>
<feature type="transmembrane region" description="Helical" evidence="2">
    <location>
        <begin position="166"/>
        <end position="197"/>
    </location>
</feature>
<dbReference type="InterPro" id="IPR035892">
    <property type="entry name" value="C2_domain_sf"/>
</dbReference>
<evidence type="ECO:0000313" key="3">
    <source>
        <dbReference type="EMBL" id="ROT65926.1"/>
    </source>
</evidence>
<feature type="region of interest" description="Disordered" evidence="1">
    <location>
        <begin position="23"/>
        <end position="50"/>
    </location>
</feature>
<dbReference type="GO" id="GO:0005886">
    <property type="term" value="C:plasma membrane"/>
    <property type="evidence" value="ECO:0007669"/>
    <property type="project" value="TreeGrafter"/>
</dbReference>
<dbReference type="Gene3D" id="2.60.40.150">
    <property type="entry name" value="C2 domain"/>
    <property type="match status" value="1"/>
</dbReference>
<feature type="transmembrane region" description="Helical" evidence="2">
    <location>
        <begin position="124"/>
        <end position="145"/>
    </location>
</feature>
<feature type="transmembrane region" description="Helical" evidence="2">
    <location>
        <begin position="94"/>
        <end position="118"/>
    </location>
</feature>
<comment type="caution">
    <text evidence="3">The sequence shown here is derived from an EMBL/GenBank/DDBJ whole genome shotgun (WGS) entry which is preliminary data.</text>
</comment>
<reference evidence="3 4" key="1">
    <citation type="submission" date="2018-04" db="EMBL/GenBank/DDBJ databases">
        <authorList>
            <person name="Zhang X."/>
            <person name="Yuan J."/>
            <person name="Li F."/>
            <person name="Xiang J."/>
        </authorList>
    </citation>
    <scope>NUCLEOTIDE SEQUENCE [LARGE SCALE GENOMIC DNA]</scope>
    <source>
        <tissue evidence="3">Muscle</tissue>
    </source>
</reference>
<dbReference type="PANTHER" id="PTHR45716:SF2">
    <property type="entry name" value="BITESIZE, ISOFORM I"/>
    <property type="match status" value="1"/>
</dbReference>
<accession>A0A423SNX4</accession>
<proteinExistence type="predicted"/>
<dbReference type="AlphaFoldDB" id="A0A423SNX4"/>
<protein>
    <submittedName>
        <fullName evidence="3">Uncharacterized protein</fullName>
    </submittedName>
</protein>
<keyword evidence="2" id="KW-1133">Transmembrane helix</keyword>
<dbReference type="Proteomes" id="UP000283509">
    <property type="component" value="Unassembled WGS sequence"/>
</dbReference>
<dbReference type="GO" id="GO:0006887">
    <property type="term" value="P:exocytosis"/>
    <property type="evidence" value="ECO:0007669"/>
    <property type="project" value="TreeGrafter"/>
</dbReference>
<dbReference type="PANTHER" id="PTHR45716">
    <property type="entry name" value="BITESIZE, ISOFORM I"/>
    <property type="match status" value="1"/>
</dbReference>
<organism evidence="3 4">
    <name type="scientific">Penaeus vannamei</name>
    <name type="common">Whiteleg shrimp</name>
    <name type="synonym">Litopenaeus vannamei</name>
    <dbReference type="NCBI Taxonomy" id="6689"/>
    <lineage>
        <taxon>Eukaryota</taxon>
        <taxon>Metazoa</taxon>
        <taxon>Ecdysozoa</taxon>
        <taxon>Arthropoda</taxon>
        <taxon>Crustacea</taxon>
        <taxon>Multicrustacea</taxon>
        <taxon>Malacostraca</taxon>
        <taxon>Eumalacostraca</taxon>
        <taxon>Eucarida</taxon>
        <taxon>Decapoda</taxon>
        <taxon>Dendrobranchiata</taxon>
        <taxon>Penaeoidea</taxon>
        <taxon>Penaeidae</taxon>
        <taxon>Penaeus</taxon>
    </lineage>
</organism>
<keyword evidence="2" id="KW-0472">Membrane</keyword>
<dbReference type="GO" id="GO:0070382">
    <property type="term" value="C:exocytic vesicle"/>
    <property type="evidence" value="ECO:0007669"/>
    <property type="project" value="TreeGrafter"/>
</dbReference>
<keyword evidence="2" id="KW-0812">Transmembrane</keyword>
<dbReference type="OrthoDB" id="195679at2759"/>
<dbReference type="STRING" id="6689.A0A423SNX4"/>
<sequence length="396" mass="43653">MADLPRFLPRQFTDSLSLSSALQRRSAQRPLSEPKHSLSPHRQNGHGRAGKRTRASFPILSLFSLPPPPNLPFSVTPPTPSPFLSLLLLPPFRLLLPLPPFVSSFSSTFFSSSLFFSLQHSTPLFSSPLLLPLSLLPSLLFIFALSPSFPSFPCFSPFPSILLRPFPFLLSFLPYISLLLPSLLFPSSILPLASHFLPSLPFSLHPPIISSSSSSSSFSPFSPFSFFLLPLIPFLRFREISSLSFPVSPSLSRCVRLSLLLTCLSSLLSSPPFPIHFLPPLSSPLSPFPSDALFLLTIPPLSPLSSPSFFLSRSESMASVCSAGAEGRYGTVVVKGEIELGLQYNYKEGQLEVRVVQCRDLAAVDTKRNRSDQNNFAYRSGSFIHQRDGCCFIFMP</sequence>
<evidence type="ECO:0000256" key="1">
    <source>
        <dbReference type="SAM" id="MobiDB-lite"/>
    </source>
</evidence>
<reference evidence="3 4" key="2">
    <citation type="submission" date="2019-01" db="EMBL/GenBank/DDBJ databases">
        <title>The decoding of complex shrimp genome reveals the adaptation for benthos swimmer, frequently molting mechanism and breeding impact on genome.</title>
        <authorList>
            <person name="Sun Y."/>
            <person name="Gao Y."/>
            <person name="Yu Y."/>
        </authorList>
    </citation>
    <scope>NUCLEOTIDE SEQUENCE [LARGE SCALE GENOMIC DNA]</scope>
    <source>
        <tissue evidence="3">Muscle</tissue>
    </source>
</reference>
<evidence type="ECO:0000256" key="2">
    <source>
        <dbReference type="SAM" id="Phobius"/>
    </source>
</evidence>
<name>A0A423SNX4_PENVA</name>
<keyword evidence="4" id="KW-1185">Reference proteome</keyword>
<dbReference type="GO" id="GO:0042043">
    <property type="term" value="F:neurexin family protein binding"/>
    <property type="evidence" value="ECO:0007669"/>
    <property type="project" value="TreeGrafter"/>
</dbReference>
<evidence type="ECO:0000313" key="4">
    <source>
        <dbReference type="Proteomes" id="UP000283509"/>
    </source>
</evidence>
<gene>
    <name evidence="3" type="ORF">C7M84_016082</name>
</gene>